<dbReference type="Gene3D" id="1.20.5.110">
    <property type="match status" value="1"/>
</dbReference>
<sequence>MEMDWQHALVVIERFERITQMNMREIKELHRNILEMERLGDGAAATSDKRHLTRKLDQLLAGLRQILDVRGKLDSKYQEKFDLRIEPSRMQIQSVVNTLSLVCAVNDDDSSTSTSKNIYTDLYEQQSSTIPSGQMKSQQQIEAELVRLRAEQAKADAEESRRLAADIEDLNEIMLDLGRLVHSQHEIVDSIEENVERSRLEIQSGHKQLKKAQAAQTAKYPLVAAAIGGVALGGPIGIAAGSTIAGVCAAVGGAVAGLYGGRFFKKRVQEAANRE</sequence>
<dbReference type="InterPro" id="IPR010989">
    <property type="entry name" value="SNARE"/>
</dbReference>
<keyword evidence="3" id="KW-0472">Membrane</keyword>
<organism evidence="5 7">
    <name type="scientific">Parascaris univalens</name>
    <name type="common">Nematode worm</name>
    <dbReference type="NCBI Taxonomy" id="6257"/>
    <lineage>
        <taxon>Eukaryota</taxon>
        <taxon>Metazoa</taxon>
        <taxon>Ecdysozoa</taxon>
        <taxon>Nematoda</taxon>
        <taxon>Chromadorea</taxon>
        <taxon>Rhabditida</taxon>
        <taxon>Spirurina</taxon>
        <taxon>Ascaridomorpha</taxon>
        <taxon>Ascaridoidea</taxon>
        <taxon>Ascarididae</taxon>
        <taxon>Parascaris</taxon>
    </lineage>
</organism>
<evidence type="ECO:0000313" key="7">
    <source>
        <dbReference type="WBParaSite" id="PgR004_g110_t03"/>
    </source>
</evidence>
<dbReference type="AlphaFoldDB" id="A0A915AB69"/>
<keyword evidence="5" id="KW-1185">Reference proteome</keyword>
<evidence type="ECO:0000259" key="4">
    <source>
        <dbReference type="PROSITE" id="PS50192"/>
    </source>
</evidence>
<dbReference type="InterPro" id="IPR045242">
    <property type="entry name" value="Syntaxin"/>
</dbReference>
<dbReference type="SUPFAM" id="SSF47661">
    <property type="entry name" value="t-snare proteins"/>
    <property type="match status" value="1"/>
</dbReference>
<feature type="domain" description="T-SNARE coiled-coil homology" evidence="4">
    <location>
        <begin position="150"/>
        <end position="212"/>
    </location>
</feature>
<keyword evidence="3" id="KW-1133">Transmembrane helix</keyword>
<keyword evidence="3" id="KW-0812">Transmembrane</keyword>
<dbReference type="GO" id="GO:0000149">
    <property type="term" value="F:SNARE binding"/>
    <property type="evidence" value="ECO:0007669"/>
    <property type="project" value="TreeGrafter"/>
</dbReference>
<evidence type="ECO:0000256" key="1">
    <source>
        <dbReference type="ARBA" id="ARBA00009063"/>
    </source>
</evidence>
<evidence type="ECO:0000256" key="2">
    <source>
        <dbReference type="SAM" id="Coils"/>
    </source>
</evidence>
<proteinExistence type="inferred from homology"/>
<feature type="coiled-coil region" evidence="2">
    <location>
        <begin position="138"/>
        <end position="170"/>
    </location>
</feature>
<dbReference type="GO" id="GO:0048278">
    <property type="term" value="P:vesicle docking"/>
    <property type="evidence" value="ECO:0007669"/>
    <property type="project" value="TreeGrafter"/>
</dbReference>
<dbReference type="PANTHER" id="PTHR19957">
    <property type="entry name" value="SYNTAXIN"/>
    <property type="match status" value="1"/>
</dbReference>
<reference evidence="6 7" key="1">
    <citation type="submission" date="2022-11" db="UniProtKB">
        <authorList>
            <consortium name="WormBaseParasite"/>
        </authorList>
    </citation>
    <scope>IDENTIFICATION</scope>
</reference>
<dbReference type="Pfam" id="PF26585">
    <property type="entry name" value="STX17_N"/>
    <property type="match status" value="1"/>
</dbReference>
<dbReference type="GO" id="GO:0006906">
    <property type="term" value="P:vesicle fusion"/>
    <property type="evidence" value="ECO:0007669"/>
    <property type="project" value="TreeGrafter"/>
</dbReference>
<dbReference type="InterPro" id="IPR059001">
    <property type="entry name" value="STX17_N"/>
</dbReference>
<comment type="similarity">
    <text evidence="1">Belongs to the syntaxin family.</text>
</comment>
<keyword evidence="2" id="KW-0175">Coiled coil</keyword>
<accession>A0A915AB69</accession>
<protein>
    <submittedName>
        <fullName evidence="6 7">t-SNARE coiled-coil homology domain-containing protein</fullName>
    </submittedName>
</protein>
<dbReference type="GO" id="GO:0012505">
    <property type="term" value="C:endomembrane system"/>
    <property type="evidence" value="ECO:0007669"/>
    <property type="project" value="TreeGrafter"/>
</dbReference>
<feature type="transmembrane region" description="Helical" evidence="3">
    <location>
        <begin position="220"/>
        <end position="238"/>
    </location>
</feature>
<feature type="transmembrane region" description="Helical" evidence="3">
    <location>
        <begin position="244"/>
        <end position="264"/>
    </location>
</feature>
<dbReference type="GO" id="GO:0006886">
    <property type="term" value="P:intracellular protein transport"/>
    <property type="evidence" value="ECO:0007669"/>
    <property type="project" value="TreeGrafter"/>
</dbReference>
<dbReference type="GO" id="GO:0005484">
    <property type="term" value="F:SNAP receptor activity"/>
    <property type="evidence" value="ECO:0007669"/>
    <property type="project" value="TreeGrafter"/>
</dbReference>
<evidence type="ECO:0000256" key="3">
    <source>
        <dbReference type="SAM" id="Phobius"/>
    </source>
</evidence>
<dbReference type="SMART" id="SM00397">
    <property type="entry name" value="t_SNARE"/>
    <property type="match status" value="1"/>
</dbReference>
<evidence type="ECO:0000313" key="6">
    <source>
        <dbReference type="WBParaSite" id="PgR004_g110_t01"/>
    </source>
</evidence>
<dbReference type="SUPFAM" id="SSF58038">
    <property type="entry name" value="SNARE fusion complex"/>
    <property type="match status" value="1"/>
</dbReference>
<dbReference type="InterPro" id="IPR000727">
    <property type="entry name" value="T_SNARE_dom"/>
</dbReference>
<dbReference type="Proteomes" id="UP000887569">
    <property type="component" value="Unplaced"/>
</dbReference>
<dbReference type="WBParaSite" id="PgR004_g110_t01">
    <property type="protein sequence ID" value="PgR004_g110_t01"/>
    <property type="gene ID" value="PgR004_g110"/>
</dbReference>
<dbReference type="GO" id="GO:0031201">
    <property type="term" value="C:SNARE complex"/>
    <property type="evidence" value="ECO:0007669"/>
    <property type="project" value="TreeGrafter"/>
</dbReference>
<name>A0A915AB69_PARUN</name>
<dbReference type="WBParaSite" id="PgR004_g110_t03">
    <property type="protein sequence ID" value="PgR004_g110_t03"/>
    <property type="gene ID" value="PgR004_g110"/>
</dbReference>
<evidence type="ECO:0000313" key="5">
    <source>
        <dbReference type="Proteomes" id="UP000887569"/>
    </source>
</evidence>
<dbReference type="PROSITE" id="PS50192">
    <property type="entry name" value="T_SNARE"/>
    <property type="match status" value="1"/>
</dbReference>